<comment type="similarity">
    <text evidence="1">Belongs to the peptidase C48 family.</text>
</comment>
<evidence type="ECO:0000256" key="1">
    <source>
        <dbReference type="ARBA" id="ARBA00005234"/>
    </source>
</evidence>
<dbReference type="Proteomes" id="UP000321393">
    <property type="component" value="Unassembled WGS sequence"/>
</dbReference>
<evidence type="ECO:0000313" key="7">
    <source>
        <dbReference type="Proteomes" id="UP000321393"/>
    </source>
</evidence>
<keyword evidence="2" id="KW-0645">Protease</keyword>
<keyword evidence="3" id="KW-0378">Hydrolase</keyword>
<name>A0A5A7U589_CUCMM</name>
<dbReference type="PANTHER" id="PTHR33018">
    <property type="entry name" value="OS10G0338966 PROTEIN-RELATED"/>
    <property type="match status" value="1"/>
</dbReference>
<dbReference type="Gene3D" id="3.40.395.10">
    <property type="entry name" value="Adenoviral Proteinase, Chain A"/>
    <property type="match status" value="1"/>
</dbReference>
<proteinExistence type="inferred from homology"/>
<evidence type="ECO:0000313" key="6">
    <source>
        <dbReference type="EMBL" id="KAA0050438.1"/>
    </source>
</evidence>
<dbReference type="OrthoDB" id="673136at2759"/>
<accession>A0A5A7U589</accession>
<feature type="region of interest" description="Disordered" evidence="4">
    <location>
        <begin position="254"/>
        <end position="293"/>
    </location>
</feature>
<feature type="domain" description="Ubiquitin-like protease family profile" evidence="5">
    <location>
        <begin position="421"/>
        <end position="468"/>
    </location>
</feature>
<dbReference type="InterPro" id="IPR038765">
    <property type="entry name" value="Papain-like_cys_pep_sf"/>
</dbReference>
<evidence type="ECO:0000256" key="3">
    <source>
        <dbReference type="ARBA" id="ARBA00022801"/>
    </source>
</evidence>
<reference evidence="6 7" key="1">
    <citation type="submission" date="2019-08" db="EMBL/GenBank/DDBJ databases">
        <title>Draft genome sequences of two oriental melons (Cucumis melo L. var makuwa).</title>
        <authorList>
            <person name="Kwon S.-Y."/>
        </authorList>
    </citation>
    <scope>NUCLEOTIDE SEQUENCE [LARGE SCALE GENOMIC DNA]</scope>
    <source>
        <strain evidence="7">cv. SW 3</strain>
        <tissue evidence="6">Leaf</tissue>
    </source>
</reference>
<evidence type="ECO:0000256" key="2">
    <source>
        <dbReference type="ARBA" id="ARBA00022670"/>
    </source>
</evidence>
<sequence>MDRTLSASSFIRPSKEQLDQAHLYVIQNVNDVLPYVEQHMQSLRKLNFGKARSKKWIQEEHNRSFSRWLSTRVSLALEVPKNSITPSLRWIAHGPSPDVATYSDSANPEWSVVLTSPQRTIEEDFFEDEIGDMLQECGYETIKRMPNVDIPNETDDSNSTYIRHDCEGRWEEKAWKGRNNDYFDDATRDCASRIDELVATHKNEDILTDALGSKEHGGRVRGVGGFVSQSQYFNTVKGKEKMITPQVEICHKEEDDSRCKSDKKRSNHSRSSIGSINIDLDADEDTPSNKGVEGTPCQLSIGSINNIVAVATIVEDNIGCFNVKVLVDVVTEENLTIPNPVKGKIETLNQALAREDLLHYCDMVEIGYMCILAYITCLWDKCDCAGNFFVIDQSKISSHIKDCDLRFRNLANQLEAVNLEQKVLIPYNTGFHWMLHVIDLRENCVYVLDSLRSKVNEDIHGVINVVEDMASETRSTTLLINSKMETCKGVG</sequence>
<organism evidence="6 7">
    <name type="scientific">Cucumis melo var. makuwa</name>
    <name type="common">Oriental melon</name>
    <dbReference type="NCBI Taxonomy" id="1194695"/>
    <lineage>
        <taxon>Eukaryota</taxon>
        <taxon>Viridiplantae</taxon>
        <taxon>Streptophyta</taxon>
        <taxon>Embryophyta</taxon>
        <taxon>Tracheophyta</taxon>
        <taxon>Spermatophyta</taxon>
        <taxon>Magnoliopsida</taxon>
        <taxon>eudicotyledons</taxon>
        <taxon>Gunneridae</taxon>
        <taxon>Pentapetalae</taxon>
        <taxon>rosids</taxon>
        <taxon>fabids</taxon>
        <taxon>Cucurbitales</taxon>
        <taxon>Cucurbitaceae</taxon>
        <taxon>Benincaseae</taxon>
        <taxon>Cucumis</taxon>
    </lineage>
</organism>
<dbReference type="SUPFAM" id="SSF54001">
    <property type="entry name" value="Cysteine proteinases"/>
    <property type="match status" value="1"/>
</dbReference>
<dbReference type="GO" id="GO:0006508">
    <property type="term" value="P:proteolysis"/>
    <property type="evidence" value="ECO:0007669"/>
    <property type="project" value="UniProtKB-KW"/>
</dbReference>
<dbReference type="InterPro" id="IPR003653">
    <property type="entry name" value="Peptidase_C48_C"/>
</dbReference>
<protein>
    <recommendedName>
        <fullName evidence="5">Ubiquitin-like protease family profile domain-containing protein</fullName>
    </recommendedName>
</protein>
<comment type="caution">
    <text evidence="6">The sequence shown here is derived from an EMBL/GenBank/DDBJ whole genome shotgun (WGS) entry which is preliminary data.</text>
</comment>
<dbReference type="PANTHER" id="PTHR33018:SF37">
    <property type="entry name" value="TRANSPOSASE TNP1_EN_SPM-LIKE DOMAIN-CONTAINING PROTEIN"/>
    <property type="match status" value="1"/>
</dbReference>
<dbReference type="Pfam" id="PF02902">
    <property type="entry name" value="Peptidase_C48"/>
    <property type="match status" value="1"/>
</dbReference>
<dbReference type="AlphaFoldDB" id="A0A5A7U589"/>
<dbReference type="GO" id="GO:0008234">
    <property type="term" value="F:cysteine-type peptidase activity"/>
    <property type="evidence" value="ECO:0007669"/>
    <property type="project" value="InterPro"/>
</dbReference>
<gene>
    <name evidence="6" type="ORF">E6C27_scaffold175G00330</name>
</gene>
<evidence type="ECO:0000256" key="4">
    <source>
        <dbReference type="SAM" id="MobiDB-lite"/>
    </source>
</evidence>
<evidence type="ECO:0000259" key="5">
    <source>
        <dbReference type="Pfam" id="PF02902"/>
    </source>
</evidence>
<dbReference type="EMBL" id="SSTE01011829">
    <property type="protein sequence ID" value="KAA0050438.1"/>
    <property type="molecule type" value="Genomic_DNA"/>
</dbReference>